<keyword evidence="1" id="KW-0723">Serine/threonine-protein kinase</keyword>
<gene>
    <name evidence="3" type="ORF">SM436_08660</name>
</gene>
<feature type="domain" description="Histidine kinase/HSP90-like ATPase" evidence="2">
    <location>
        <begin position="23"/>
        <end position="127"/>
    </location>
</feature>
<dbReference type="RefSeq" id="WP_371940155.1">
    <property type="nucleotide sequence ID" value="NZ_JAXCEH010000004.1"/>
</dbReference>
<dbReference type="Gene3D" id="3.30.565.10">
    <property type="entry name" value="Histidine kinase-like ATPase, C-terminal domain"/>
    <property type="match status" value="1"/>
</dbReference>
<keyword evidence="1" id="KW-0418">Kinase</keyword>
<evidence type="ECO:0000313" key="4">
    <source>
        <dbReference type="Proteomes" id="UP001569904"/>
    </source>
</evidence>
<dbReference type="Pfam" id="PF13581">
    <property type="entry name" value="HATPase_c_2"/>
    <property type="match status" value="1"/>
</dbReference>
<comment type="caution">
    <text evidence="3">The sequence shown here is derived from an EMBL/GenBank/DDBJ whole genome shotgun (WGS) entry which is preliminary data.</text>
</comment>
<dbReference type="PANTHER" id="PTHR35526:SF3">
    <property type="entry name" value="ANTI-SIGMA-F FACTOR RSBW"/>
    <property type="match status" value="1"/>
</dbReference>
<sequence>MTTVTGHGDLELTFLAARTAPGQVRMQVELRLASWGLSALRDDVTLIASELVTNAVEYAPSEREIRVRFTRERRGVLLEVWDSSDAMPMRRSDEEGIGGRGLPIVEALAAECGVHPTEPHGKWVWARCQVA</sequence>
<evidence type="ECO:0000259" key="2">
    <source>
        <dbReference type="Pfam" id="PF13581"/>
    </source>
</evidence>
<dbReference type="SUPFAM" id="SSF55874">
    <property type="entry name" value="ATPase domain of HSP90 chaperone/DNA topoisomerase II/histidine kinase"/>
    <property type="match status" value="1"/>
</dbReference>
<dbReference type="Proteomes" id="UP001569904">
    <property type="component" value="Unassembled WGS sequence"/>
</dbReference>
<protein>
    <submittedName>
        <fullName evidence="3">ATP-binding protein</fullName>
    </submittedName>
</protein>
<reference evidence="3 4" key="1">
    <citation type="submission" date="2023-11" db="EMBL/GenBank/DDBJ databases">
        <title>Actinomadura monticuli sp. nov., isolated from volcanic ash.</title>
        <authorList>
            <person name="Lee S.D."/>
            <person name="Yang H."/>
            <person name="Kim I.S."/>
        </authorList>
    </citation>
    <scope>NUCLEOTIDE SEQUENCE [LARGE SCALE GENOMIC DNA]</scope>
    <source>
        <strain evidence="3 4">DSM 45346</strain>
    </source>
</reference>
<evidence type="ECO:0000313" key="3">
    <source>
        <dbReference type="EMBL" id="MFA1553758.1"/>
    </source>
</evidence>
<keyword evidence="3" id="KW-0547">Nucleotide-binding</keyword>
<organism evidence="3 4">
    <name type="scientific">Actinomadura chokoriensis</name>
    <dbReference type="NCBI Taxonomy" id="454156"/>
    <lineage>
        <taxon>Bacteria</taxon>
        <taxon>Bacillati</taxon>
        <taxon>Actinomycetota</taxon>
        <taxon>Actinomycetes</taxon>
        <taxon>Streptosporangiales</taxon>
        <taxon>Thermomonosporaceae</taxon>
        <taxon>Actinomadura</taxon>
    </lineage>
</organism>
<accession>A0ABV4QUN7</accession>
<evidence type="ECO:0000256" key="1">
    <source>
        <dbReference type="ARBA" id="ARBA00022527"/>
    </source>
</evidence>
<name>A0ABV4QUN7_9ACTN</name>
<dbReference type="InterPro" id="IPR050267">
    <property type="entry name" value="Anti-sigma-factor_SerPK"/>
</dbReference>
<keyword evidence="3" id="KW-0067">ATP-binding</keyword>
<proteinExistence type="predicted"/>
<dbReference type="PANTHER" id="PTHR35526">
    <property type="entry name" value="ANTI-SIGMA-F FACTOR RSBW-RELATED"/>
    <property type="match status" value="1"/>
</dbReference>
<dbReference type="CDD" id="cd16936">
    <property type="entry name" value="HATPase_RsbW-like"/>
    <property type="match status" value="1"/>
</dbReference>
<keyword evidence="4" id="KW-1185">Reference proteome</keyword>
<keyword evidence="1" id="KW-0808">Transferase</keyword>
<dbReference type="InterPro" id="IPR036890">
    <property type="entry name" value="HATPase_C_sf"/>
</dbReference>
<dbReference type="GO" id="GO:0005524">
    <property type="term" value="F:ATP binding"/>
    <property type="evidence" value="ECO:0007669"/>
    <property type="project" value="UniProtKB-KW"/>
</dbReference>
<dbReference type="EMBL" id="JAXCEH010000004">
    <property type="protein sequence ID" value="MFA1553758.1"/>
    <property type="molecule type" value="Genomic_DNA"/>
</dbReference>
<dbReference type="InterPro" id="IPR003594">
    <property type="entry name" value="HATPase_dom"/>
</dbReference>